<dbReference type="SUPFAM" id="SSF55729">
    <property type="entry name" value="Acyl-CoA N-acyltransferases (Nat)"/>
    <property type="match status" value="1"/>
</dbReference>
<evidence type="ECO:0000313" key="5">
    <source>
        <dbReference type="Proteomes" id="UP001589855"/>
    </source>
</evidence>
<dbReference type="Gene3D" id="3.40.630.30">
    <property type="match status" value="1"/>
</dbReference>
<accession>A0ABV6K615</accession>
<dbReference type="Proteomes" id="UP001589855">
    <property type="component" value="Unassembled WGS sequence"/>
</dbReference>
<evidence type="ECO:0000256" key="2">
    <source>
        <dbReference type="ARBA" id="ARBA00023315"/>
    </source>
</evidence>
<dbReference type="PANTHER" id="PTHR43800:SF1">
    <property type="entry name" value="PEPTIDYL-LYSINE N-ACETYLTRANSFERASE YJAB"/>
    <property type="match status" value="1"/>
</dbReference>
<evidence type="ECO:0000256" key="1">
    <source>
        <dbReference type="ARBA" id="ARBA00022679"/>
    </source>
</evidence>
<keyword evidence="1 4" id="KW-0808">Transferase</keyword>
<proteinExistence type="predicted"/>
<organism evidence="4 5">
    <name type="scientific">Lactiplantibacillus plajomi</name>
    <dbReference type="NCBI Taxonomy" id="1457217"/>
    <lineage>
        <taxon>Bacteria</taxon>
        <taxon>Bacillati</taxon>
        <taxon>Bacillota</taxon>
        <taxon>Bacilli</taxon>
        <taxon>Lactobacillales</taxon>
        <taxon>Lactobacillaceae</taxon>
        <taxon>Lactiplantibacillus</taxon>
    </lineage>
</organism>
<keyword evidence="2 4" id="KW-0012">Acyltransferase</keyword>
<dbReference type="Pfam" id="PF13508">
    <property type="entry name" value="Acetyltransf_7"/>
    <property type="match status" value="1"/>
</dbReference>
<name>A0ABV6K615_9LACO</name>
<dbReference type="PROSITE" id="PS51186">
    <property type="entry name" value="GNAT"/>
    <property type="match status" value="1"/>
</dbReference>
<evidence type="ECO:0000259" key="3">
    <source>
        <dbReference type="PROSITE" id="PS51186"/>
    </source>
</evidence>
<dbReference type="CDD" id="cd04301">
    <property type="entry name" value="NAT_SF"/>
    <property type="match status" value="1"/>
</dbReference>
<dbReference type="EMBL" id="JBHLUK010000076">
    <property type="protein sequence ID" value="MFC0424919.1"/>
    <property type="molecule type" value="Genomic_DNA"/>
</dbReference>
<keyword evidence="5" id="KW-1185">Reference proteome</keyword>
<dbReference type="EC" id="2.3.1.-" evidence="4"/>
<dbReference type="InterPro" id="IPR016181">
    <property type="entry name" value="Acyl_CoA_acyltransferase"/>
</dbReference>
<reference evidence="4 5" key="1">
    <citation type="submission" date="2024-09" db="EMBL/GenBank/DDBJ databases">
        <authorList>
            <person name="Sun Q."/>
            <person name="Mori K."/>
        </authorList>
    </citation>
    <scope>NUCLEOTIDE SEQUENCE [LARGE SCALE GENOMIC DNA]</scope>
    <source>
        <strain evidence="4 5">TBRC 4575</strain>
    </source>
</reference>
<evidence type="ECO:0000313" key="4">
    <source>
        <dbReference type="EMBL" id="MFC0424919.1"/>
    </source>
</evidence>
<dbReference type="PANTHER" id="PTHR43800">
    <property type="entry name" value="PEPTIDYL-LYSINE N-ACETYLTRANSFERASE YJAB"/>
    <property type="match status" value="1"/>
</dbReference>
<protein>
    <submittedName>
        <fullName evidence="4">GNAT family N-acetyltransferase</fullName>
        <ecNumber evidence="4">2.3.1.-</ecNumber>
    </submittedName>
</protein>
<sequence length="145" mass="16352">MQIQELTHPTAAELDQLMTIWLTGNISGHPFIKPDYWRKQAPAVRQALPQANLLVARDAHATIIGFLGLQKDYIAGIFVREDARKRGIGTALLTAAKQRKPKLCLSVYVANRTAVAFYHHSGFTVHAQAIDKPTNQPEYTMRWHH</sequence>
<feature type="domain" description="N-acetyltransferase" evidence="3">
    <location>
        <begin position="1"/>
        <end position="145"/>
    </location>
</feature>
<gene>
    <name evidence="4" type="ORF">ACFFGS_12355</name>
</gene>
<comment type="caution">
    <text evidence="4">The sequence shown here is derived from an EMBL/GenBank/DDBJ whole genome shotgun (WGS) entry which is preliminary data.</text>
</comment>
<dbReference type="RefSeq" id="WP_137644100.1">
    <property type="nucleotide sequence ID" value="NZ_BJDZ01000003.1"/>
</dbReference>
<dbReference type="InterPro" id="IPR000182">
    <property type="entry name" value="GNAT_dom"/>
</dbReference>
<dbReference type="GO" id="GO:0016746">
    <property type="term" value="F:acyltransferase activity"/>
    <property type="evidence" value="ECO:0007669"/>
    <property type="project" value="UniProtKB-KW"/>
</dbReference>